<sequence>MMKGNDVLKGIGLFCLLLIGTSVSAQAIYTPSEPAGLERSFWSLSIQDAETGEVLVGIRDHHLMTPASTMKLVSTATLWSQKGGAGRIPTEIRTNGRLENGKVEGDIYIVGQGDPSIGSRYFWNRDQDVFFKQVAQGLKAKGITEISGDVIAIVPRSDFQANNPKWLAYDMGNAYAAGLWELNAYDNSYSIHFTENGRGFSVEPEIPELKLTKMYDITSTRRRDSIYISPFVLPDGSYPITGAYPANVAKLQVRGAMPNPPLFIAHRLRSFLNKQGVPVSGKATTAETMKGRGELLYTFESPSIRELMEITLVYSHNLFAEGMLRQLAIGKTPLPGHSPTQTAIEEVKSYWKGRGLDTDELEMVDGSGLSTQDRVTTHFLAAMLGKVYRADKSGVYMRLLPRAGMDGTLTIFLKNTPLQGKARLKSGTLRNVVCYAGYVELGGKTYTVALMVNNFYGSASTIRKAMEQVLLESFGLR</sequence>
<reference evidence="3 4" key="1">
    <citation type="submission" date="2019-03" db="EMBL/GenBank/DDBJ databases">
        <title>Porphyromonas levii Isolated from the Uterus of Dairy Cows.</title>
        <authorList>
            <person name="Francis A.M."/>
        </authorList>
    </citation>
    <scope>NUCLEOTIDE SEQUENCE [LARGE SCALE GENOMIC DNA]</scope>
    <source>
        <strain evidence="3 4">AF5678</strain>
    </source>
</reference>
<keyword evidence="4" id="KW-1185">Reference proteome</keyword>
<name>A0A4Y8WP69_9PORP</name>
<dbReference type="AlphaFoldDB" id="A0A4Y8WP69"/>
<dbReference type="NCBIfam" id="TIGR00666">
    <property type="entry name" value="PBP4"/>
    <property type="match status" value="1"/>
</dbReference>
<dbReference type="GO" id="GO:0009002">
    <property type="term" value="F:serine-type D-Ala-D-Ala carboxypeptidase activity"/>
    <property type="evidence" value="ECO:0007669"/>
    <property type="project" value="UniProtKB-EC"/>
</dbReference>
<dbReference type="GO" id="GO:0000270">
    <property type="term" value="P:peptidoglycan metabolic process"/>
    <property type="evidence" value="ECO:0007669"/>
    <property type="project" value="TreeGrafter"/>
</dbReference>
<gene>
    <name evidence="3" type="primary">dacB</name>
    <name evidence="3" type="ORF">E4P47_04890</name>
</gene>
<dbReference type="InterPro" id="IPR000667">
    <property type="entry name" value="Peptidase_S13"/>
</dbReference>
<dbReference type="PANTHER" id="PTHR30023">
    <property type="entry name" value="D-ALANYL-D-ALANINE CARBOXYPEPTIDASE"/>
    <property type="match status" value="1"/>
</dbReference>
<dbReference type="GO" id="GO:0006508">
    <property type="term" value="P:proteolysis"/>
    <property type="evidence" value="ECO:0007669"/>
    <property type="project" value="InterPro"/>
</dbReference>
<evidence type="ECO:0000313" key="4">
    <source>
        <dbReference type="Proteomes" id="UP000297225"/>
    </source>
</evidence>
<keyword evidence="3" id="KW-0121">Carboxypeptidase</keyword>
<dbReference type="RefSeq" id="WP_134849405.1">
    <property type="nucleotide sequence ID" value="NZ_CP197400.1"/>
</dbReference>
<dbReference type="Gene3D" id="3.40.710.10">
    <property type="entry name" value="DD-peptidase/beta-lactamase superfamily"/>
    <property type="match status" value="2"/>
</dbReference>
<dbReference type="STRING" id="1122973.GCA_000379925_01158"/>
<evidence type="ECO:0000313" key="3">
    <source>
        <dbReference type="EMBL" id="TFH95283.1"/>
    </source>
</evidence>
<dbReference type="Gene3D" id="3.50.80.20">
    <property type="entry name" value="D-Ala-D-Ala carboxypeptidase C, peptidase S13"/>
    <property type="match status" value="1"/>
</dbReference>
<dbReference type="PANTHER" id="PTHR30023:SF0">
    <property type="entry name" value="PENICILLIN-SENSITIVE CARBOXYPEPTIDASE A"/>
    <property type="match status" value="1"/>
</dbReference>
<keyword evidence="3" id="KW-0645">Protease</keyword>
<comment type="caution">
    <text evidence="3">The sequence shown here is derived from an EMBL/GenBank/DDBJ whole genome shotgun (WGS) entry which is preliminary data.</text>
</comment>
<accession>A0A4Y8WP69</accession>
<dbReference type="SUPFAM" id="SSF56601">
    <property type="entry name" value="beta-lactamase/transpeptidase-like"/>
    <property type="match status" value="1"/>
</dbReference>
<dbReference type="OrthoDB" id="9802627at2"/>
<protein>
    <submittedName>
        <fullName evidence="3">D-alanyl-D-alanine carboxypeptidase/D-alanyl-D-alanine-endopeptidase</fullName>
        <ecNumber evidence="3">3.4.16.4</ecNumber>
    </submittedName>
</protein>
<proteinExistence type="inferred from homology"/>
<organism evidence="3 4">
    <name type="scientific">Porphyromonas levii</name>
    <dbReference type="NCBI Taxonomy" id="28114"/>
    <lineage>
        <taxon>Bacteria</taxon>
        <taxon>Pseudomonadati</taxon>
        <taxon>Bacteroidota</taxon>
        <taxon>Bacteroidia</taxon>
        <taxon>Bacteroidales</taxon>
        <taxon>Porphyromonadaceae</taxon>
        <taxon>Porphyromonas</taxon>
    </lineage>
</organism>
<dbReference type="InterPro" id="IPR012338">
    <property type="entry name" value="Beta-lactam/transpept-like"/>
</dbReference>
<evidence type="ECO:0000256" key="2">
    <source>
        <dbReference type="ARBA" id="ARBA00022801"/>
    </source>
</evidence>
<dbReference type="EMBL" id="SPNC01000057">
    <property type="protein sequence ID" value="TFH95283.1"/>
    <property type="molecule type" value="Genomic_DNA"/>
</dbReference>
<keyword evidence="2 3" id="KW-0378">Hydrolase</keyword>
<comment type="similarity">
    <text evidence="1">Belongs to the peptidase S13 family.</text>
</comment>
<dbReference type="Pfam" id="PF02113">
    <property type="entry name" value="Peptidase_S13"/>
    <property type="match status" value="1"/>
</dbReference>
<dbReference type="EC" id="3.4.16.4" evidence="3"/>
<evidence type="ECO:0000256" key="1">
    <source>
        <dbReference type="ARBA" id="ARBA00006096"/>
    </source>
</evidence>
<dbReference type="Proteomes" id="UP000297225">
    <property type="component" value="Unassembled WGS sequence"/>
</dbReference>
<dbReference type="PRINTS" id="PR00922">
    <property type="entry name" value="DADACBPTASE3"/>
</dbReference>